<evidence type="ECO:0000313" key="2">
    <source>
        <dbReference type="EMBL" id="CAI9734160.1"/>
    </source>
</evidence>
<feature type="region of interest" description="Disordered" evidence="1">
    <location>
        <begin position="413"/>
        <end position="535"/>
    </location>
</feature>
<proteinExistence type="predicted"/>
<feature type="region of interest" description="Disordered" evidence="1">
    <location>
        <begin position="297"/>
        <end position="325"/>
    </location>
</feature>
<accession>A0AA36BGU2</accession>
<keyword evidence="3" id="KW-1185">Reference proteome</keyword>
<dbReference type="EMBL" id="OX597828">
    <property type="protein sequence ID" value="CAI9734160.1"/>
    <property type="molecule type" value="Genomic_DNA"/>
</dbReference>
<gene>
    <name evidence="2" type="ORF">OCTVUL_1B009332</name>
</gene>
<feature type="compositionally biased region" description="Basic residues" evidence="1">
    <location>
        <begin position="525"/>
        <end position="535"/>
    </location>
</feature>
<organism evidence="2 3">
    <name type="scientific">Octopus vulgaris</name>
    <name type="common">Common octopus</name>
    <dbReference type="NCBI Taxonomy" id="6645"/>
    <lineage>
        <taxon>Eukaryota</taxon>
        <taxon>Metazoa</taxon>
        <taxon>Spiralia</taxon>
        <taxon>Lophotrochozoa</taxon>
        <taxon>Mollusca</taxon>
        <taxon>Cephalopoda</taxon>
        <taxon>Coleoidea</taxon>
        <taxon>Octopodiformes</taxon>
        <taxon>Octopoda</taxon>
        <taxon>Incirrata</taxon>
        <taxon>Octopodidae</taxon>
        <taxon>Octopus</taxon>
    </lineage>
</organism>
<dbReference type="Proteomes" id="UP001162480">
    <property type="component" value="Chromosome 15"/>
</dbReference>
<evidence type="ECO:0000256" key="1">
    <source>
        <dbReference type="SAM" id="MobiDB-lite"/>
    </source>
</evidence>
<feature type="compositionally biased region" description="Low complexity" evidence="1">
    <location>
        <begin position="313"/>
        <end position="323"/>
    </location>
</feature>
<protein>
    <submittedName>
        <fullName evidence="2">Uncharacterized protein</fullName>
    </submittedName>
</protein>
<feature type="compositionally biased region" description="Basic and acidic residues" evidence="1">
    <location>
        <begin position="487"/>
        <end position="502"/>
    </location>
</feature>
<sequence length="535" mass="59604">MAGASSRRIGKKLIERSKTVSNSPYARGLTVKSFPKASPKHLGEIIMGNLTESELEEKEAAAAAAAAAEEDDGVEFVIPVRGWSFGEVHEIPKRIAGKQTEIIPSTRGELTRKLVEVPHEDLERRMEEEAYGFVRMRKIGGIARKLPPLAEDPEEEVVPVSLVVQPEIGSHLHRPKTIYPPQLYSDIQSDSFEPIIVDRFPVEEVVTNEIPEEEELPDMWNATVGERSGLLGTEGAAVGEAPDTVSPYANVFYRFEDDESGRAWGEVYPDQKIFEPQFADEEEMSRVIEHVPDYPNVTSRSSLRTTRDERAANADAEAAQKAQKSIRHRQQPLFCMKYGKHRDVHGTPCSARIEQTSDAGGAFIAVRAASRPESFLYVTARSQDRVNRMKQGLLEAHAMHEAIGDEVVTRGVSTRCEETPSRTGRRQTTRSEKVVTRQVSTGRGEITSRTGRRSATRSEEEVTKQVSSKRGVSESRMGSRAAPERQISTRREAVVSKTEGRTTSRGKVTTKQQSTTHGEGTLRHLNVKTRKPPWR</sequence>
<evidence type="ECO:0000313" key="3">
    <source>
        <dbReference type="Proteomes" id="UP001162480"/>
    </source>
</evidence>
<dbReference type="AlphaFoldDB" id="A0AA36BGU2"/>
<feature type="compositionally biased region" description="Polar residues" evidence="1">
    <location>
        <begin position="503"/>
        <end position="518"/>
    </location>
</feature>
<name>A0AA36BGU2_OCTVU</name>
<reference evidence="2" key="1">
    <citation type="submission" date="2023-08" db="EMBL/GenBank/DDBJ databases">
        <authorList>
            <person name="Alioto T."/>
            <person name="Alioto T."/>
            <person name="Gomez Garrido J."/>
        </authorList>
    </citation>
    <scope>NUCLEOTIDE SEQUENCE</scope>
</reference>